<evidence type="ECO:0000313" key="2">
    <source>
        <dbReference type="Proteomes" id="UP000184514"/>
    </source>
</evidence>
<dbReference type="AlphaFoldDB" id="A0A1L9NT78"/>
<dbReference type="EMBL" id="MLCB01000181">
    <property type="protein sequence ID" value="OJI92449.1"/>
    <property type="molecule type" value="Genomic_DNA"/>
</dbReference>
<evidence type="ECO:0000313" key="1">
    <source>
        <dbReference type="EMBL" id="OJI92449.1"/>
    </source>
</evidence>
<protein>
    <recommendedName>
        <fullName evidence="3">Sulfotransferase domain-containing protein</fullName>
    </recommendedName>
</protein>
<sequence length="298" mass="33693">MPKAILHIGTMKTGTTSIQKALSSNTDVLSRHGYNYLGPPMRHSTILAPAIAALPHKDRDLIISDEGLWHFADSKRSDTAKLAKILEHYDVNVLIYLRRPDSFLNSWFQQGLKSGTGSLTMSQFLASAFVQSGLRFQHLIAQFEALFGKDSIILRPYEKSQLAQEDAVLDFLETLGLPVNEFILPSRSNATPDTDNLLLRSLFQRDLPRSSRLTNQLDKLMLHLNRYGYQGRRYSLLSPDELREIIATYRPVFTELQTRYGGGIEPDFFQSWPEPTQAVPGLLGLRWTQEAILKSSDT</sequence>
<organism evidence="1 2">
    <name type="scientific">Planktotalea frisia</name>
    <dbReference type="NCBI Taxonomy" id="696762"/>
    <lineage>
        <taxon>Bacteria</taxon>
        <taxon>Pseudomonadati</taxon>
        <taxon>Pseudomonadota</taxon>
        <taxon>Alphaproteobacteria</taxon>
        <taxon>Rhodobacterales</taxon>
        <taxon>Paracoccaceae</taxon>
        <taxon>Planktotalea</taxon>
    </lineage>
</organism>
<keyword evidence="2" id="KW-1185">Reference proteome</keyword>
<dbReference type="SUPFAM" id="SSF52540">
    <property type="entry name" value="P-loop containing nucleoside triphosphate hydrolases"/>
    <property type="match status" value="1"/>
</dbReference>
<proteinExistence type="predicted"/>
<name>A0A1L9NT78_9RHOB</name>
<accession>A0A1L9NT78</accession>
<dbReference type="Gene3D" id="3.40.50.300">
    <property type="entry name" value="P-loop containing nucleotide triphosphate hydrolases"/>
    <property type="match status" value="1"/>
</dbReference>
<comment type="caution">
    <text evidence="1">The sequence shown here is derived from an EMBL/GenBank/DDBJ whole genome shotgun (WGS) entry which is preliminary data.</text>
</comment>
<dbReference type="OrthoDB" id="7540582at2"/>
<dbReference type="RefSeq" id="WP_072631824.1">
    <property type="nucleotide sequence ID" value="NZ_MLCB01000181.1"/>
</dbReference>
<reference evidence="1 2" key="1">
    <citation type="submission" date="2016-10" db="EMBL/GenBank/DDBJ databases">
        <title>Genome sequence of Planktotalea frisia SH6-1.</title>
        <authorList>
            <person name="Poehlein A."/>
            <person name="Bakenhus I."/>
            <person name="Voget S."/>
            <person name="Brinkhoff T."/>
            <person name="Simon M."/>
        </authorList>
    </citation>
    <scope>NUCLEOTIDE SEQUENCE [LARGE SCALE GENOMIC DNA]</scope>
    <source>
        <strain evidence="1 2">SH6-1</strain>
    </source>
</reference>
<dbReference type="STRING" id="696762.PFRI_33190"/>
<dbReference type="Proteomes" id="UP000184514">
    <property type="component" value="Unassembled WGS sequence"/>
</dbReference>
<gene>
    <name evidence="1" type="ORF">PFRI_33190</name>
</gene>
<evidence type="ECO:0008006" key="3">
    <source>
        <dbReference type="Google" id="ProtNLM"/>
    </source>
</evidence>
<dbReference type="InterPro" id="IPR027417">
    <property type="entry name" value="P-loop_NTPase"/>
</dbReference>